<reference evidence="2 3" key="1">
    <citation type="journal article" date="2016" name="PLoS ONE">
        <title>The Identification of Novel Diagnostic Marker Genes for the Detection of Beer Spoiling Pediococcus damnosus Strains Using the BlAst Diagnostic Gene findEr.</title>
        <authorList>
            <person name="Behr J."/>
            <person name="Geissler A.J."/>
            <person name="Schmid J."/>
            <person name="Zehe A."/>
            <person name="Vogel R.F."/>
        </authorList>
    </citation>
    <scope>NUCLEOTIDE SEQUENCE [LARGE SCALE GENOMIC DNA]</scope>
    <source>
        <strain evidence="2 3">TMW 2.1533</strain>
    </source>
</reference>
<dbReference type="SUPFAM" id="SSF56300">
    <property type="entry name" value="Metallo-dependent phosphatases"/>
    <property type="match status" value="1"/>
</dbReference>
<dbReference type="AlphaFoldDB" id="A0AAC9B126"/>
<evidence type="ECO:0000313" key="2">
    <source>
        <dbReference type="EMBL" id="AMV62191.1"/>
    </source>
</evidence>
<sequence length="200" mass="23377">MTSIVHPNTVTIAVSDIHGNLAVFTKLNELITKYPEANLIFMGDYVDGHKQGYLVLQKIRTYQQTRPNQTIVLKGNHEQMLLDYMANPQDQLWLGNGGKATLKKWIYELTSRGYSIERDRLLVKEKNMDMLNWIDSLPIDYTLDNLYFVHAGLDWTRPNPFMTSIEDKLWIREEYIYKSPYNTNIFAHNFTDKTIITGHM</sequence>
<dbReference type="PROSITE" id="PS00125">
    <property type="entry name" value="SER_THR_PHOSPHATASE"/>
    <property type="match status" value="1"/>
</dbReference>
<evidence type="ECO:0000259" key="1">
    <source>
        <dbReference type="PROSITE" id="PS00125"/>
    </source>
</evidence>
<organism evidence="2 3">
    <name type="scientific">Pediococcus damnosus</name>
    <dbReference type="NCBI Taxonomy" id="51663"/>
    <lineage>
        <taxon>Bacteria</taxon>
        <taxon>Bacillati</taxon>
        <taxon>Bacillota</taxon>
        <taxon>Bacilli</taxon>
        <taxon>Lactobacillales</taxon>
        <taxon>Lactobacillaceae</taxon>
        <taxon>Pediococcus</taxon>
    </lineage>
</organism>
<evidence type="ECO:0000313" key="3">
    <source>
        <dbReference type="Proteomes" id="UP000076405"/>
    </source>
</evidence>
<name>A0AAC9B126_9LACO</name>
<dbReference type="GO" id="GO:0005737">
    <property type="term" value="C:cytoplasm"/>
    <property type="evidence" value="ECO:0007669"/>
    <property type="project" value="TreeGrafter"/>
</dbReference>
<dbReference type="EMBL" id="CP012275">
    <property type="protein sequence ID" value="AMV62191.1"/>
    <property type="molecule type" value="Genomic_DNA"/>
</dbReference>
<dbReference type="Proteomes" id="UP000076405">
    <property type="component" value="Chromosome"/>
</dbReference>
<dbReference type="InterPro" id="IPR006186">
    <property type="entry name" value="Ser/Thr-sp_prot-phosphatase"/>
</dbReference>
<gene>
    <name evidence="2" type="ORF">ADU70_0693</name>
</gene>
<accession>A0AAC9B126</accession>
<dbReference type="GO" id="GO:0110154">
    <property type="term" value="P:RNA decapping"/>
    <property type="evidence" value="ECO:0007669"/>
    <property type="project" value="TreeGrafter"/>
</dbReference>
<dbReference type="InterPro" id="IPR050126">
    <property type="entry name" value="Ap4A_hydrolase"/>
</dbReference>
<dbReference type="CDD" id="cd00144">
    <property type="entry name" value="MPP_PPP_family"/>
    <property type="match status" value="1"/>
</dbReference>
<dbReference type="InterPro" id="IPR029052">
    <property type="entry name" value="Metallo-depent_PP-like"/>
</dbReference>
<dbReference type="PANTHER" id="PTHR42850:SF4">
    <property type="entry name" value="ZINC-DEPENDENT ENDOPOLYPHOSPHATASE"/>
    <property type="match status" value="1"/>
</dbReference>
<proteinExistence type="predicted"/>
<dbReference type="PANTHER" id="PTHR42850">
    <property type="entry name" value="METALLOPHOSPHOESTERASE"/>
    <property type="match status" value="1"/>
</dbReference>
<dbReference type="GO" id="GO:0016791">
    <property type="term" value="F:phosphatase activity"/>
    <property type="evidence" value="ECO:0007669"/>
    <property type="project" value="TreeGrafter"/>
</dbReference>
<dbReference type="InterPro" id="IPR004843">
    <property type="entry name" value="Calcineurin-like_PHP"/>
</dbReference>
<protein>
    <submittedName>
        <fullName evidence="2">Serine/threonine protein phosphatase</fullName>
    </submittedName>
</protein>
<dbReference type="RefSeq" id="WP_062904422.1">
    <property type="nucleotide sequence ID" value="NZ_CP012275.1"/>
</dbReference>
<dbReference type="GO" id="GO:0008803">
    <property type="term" value="F:bis(5'-nucleosyl)-tetraphosphatase (symmetrical) activity"/>
    <property type="evidence" value="ECO:0007669"/>
    <property type="project" value="TreeGrafter"/>
</dbReference>
<dbReference type="Pfam" id="PF00149">
    <property type="entry name" value="Metallophos"/>
    <property type="match status" value="1"/>
</dbReference>
<feature type="domain" description="Serine/threonine specific protein phosphatases" evidence="1">
    <location>
        <begin position="73"/>
        <end position="78"/>
    </location>
</feature>
<dbReference type="Gene3D" id="3.60.21.10">
    <property type="match status" value="1"/>
</dbReference>